<comment type="caution">
    <text evidence="1">The sequence shown here is derived from an EMBL/GenBank/DDBJ whole genome shotgun (WGS) entry which is preliminary data.</text>
</comment>
<keyword evidence="2" id="KW-1185">Reference proteome</keyword>
<gene>
    <name evidence="1" type="ORF">AB4Y32_32460</name>
</gene>
<organism evidence="1 2">
    <name type="scientific">Paraburkholderia phymatum</name>
    <dbReference type="NCBI Taxonomy" id="148447"/>
    <lineage>
        <taxon>Bacteria</taxon>
        <taxon>Pseudomonadati</taxon>
        <taxon>Pseudomonadota</taxon>
        <taxon>Betaproteobacteria</taxon>
        <taxon>Burkholderiales</taxon>
        <taxon>Burkholderiaceae</taxon>
        <taxon>Paraburkholderia</taxon>
    </lineage>
</organism>
<accession>A0ACC6U9S8</accession>
<proteinExistence type="predicted"/>
<evidence type="ECO:0000313" key="2">
    <source>
        <dbReference type="Proteomes" id="UP001558850"/>
    </source>
</evidence>
<evidence type="ECO:0000313" key="1">
    <source>
        <dbReference type="EMBL" id="MEX3936433.1"/>
    </source>
</evidence>
<dbReference type="EMBL" id="JBFRCH010000032">
    <property type="protein sequence ID" value="MEX3936433.1"/>
    <property type="molecule type" value="Genomic_DNA"/>
</dbReference>
<name>A0ACC6U9S8_9BURK</name>
<sequence>MREVSLSLTQTFFLVAREGTYSAAARLLNISYQSVANHVRRLEQLVGERLVTAQRGSKSITLTARGSSLYQLLEPEFDVMLARLGSLIDKERPVVRMGMPQAFFYYLMPEVLRDFRALYPAVEIICYERDTALADLVKEGRLDAFLTERYFGDQAVPQHLICSYEPALVFPKAWEGPENEAQLASWAEGRPFVTHEPGQLLRNVAMDLLTRGDNGTIMVVCADS</sequence>
<dbReference type="Proteomes" id="UP001558850">
    <property type="component" value="Unassembled WGS sequence"/>
</dbReference>
<protein>
    <submittedName>
        <fullName evidence="1">LysR family transcriptional regulator</fullName>
    </submittedName>
</protein>
<reference evidence="1" key="1">
    <citation type="submission" date="2024-07" db="EMBL/GenBank/DDBJ databases">
        <title>A survey of Mimosa microsymbionts across Brazilian biomes reveals a high diversity of Paraburkholderia nodulating endemic species, but also that Cupriavidus is common as a symbiont of widespread species.</title>
        <authorList>
            <person name="Rouws L."/>
            <person name="Barauna A."/>
            <person name="Beukes C."/>
            <person name="Rouws J.R.C."/>
            <person name="De Faria S.M."/>
            <person name="Gross E."/>
            <person name="Bueno Dos Reis Junior F."/>
            <person name="Simon M.F."/>
            <person name="Maluk M."/>
            <person name="Odee D.W."/>
            <person name="Kenicer G."/>
            <person name="Young J.P.W."/>
            <person name="Reis V.M."/>
            <person name="Zilli J."/>
            <person name="James E.K."/>
        </authorList>
    </citation>
    <scope>NUCLEOTIDE SEQUENCE</scope>
    <source>
        <strain evidence="1">EG181B</strain>
    </source>
</reference>